<name>A0A916WZF5_9ACTN</name>
<feature type="compositionally biased region" description="Low complexity" evidence="1">
    <location>
        <begin position="25"/>
        <end position="42"/>
    </location>
</feature>
<dbReference type="Proteomes" id="UP000621454">
    <property type="component" value="Unassembled WGS sequence"/>
</dbReference>
<comment type="caution">
    <text evidence="2">The sequence shown here is derived from an EMBL/GenBank/DDBJ whole genome shotgun (WGS) entry which is preliminary data.</text>
</comment>
<dbReference type="Gene3D" id="3.40.50.720">
    <property type="entry name" value="NAD(P)-binding Rossmann-like Domain"/>
    <property type="match status" value="1"/>
</dbReference>
<evidence type="ECO:0008006" key="4">
    <source>
        <dbReference type="Google" id="ProtNLM"/>
    </source>
</evidence>
<feature type="region of interest" description="Disordered" evidence="1">
    <location>
        <begin position="1"/>
        <end position="61"/>
    </location>
</feature>
<reference evidence="2" key="1">
    <citation type="journal article" date="2014" name="Int. J. Syst. Evol. Microbiol.">
        <title>Complete genome sequence of Corynebacterium casei LMG S-19264T (=DSM 44701T), isolated from a smear-ripened cheese.</title>
        <authorList>
            <consortium name="US DOE Joint Genome Institute (JGI-PGF)"/>
            <person name="Walter F."/>
            <person name="Albersmeier A."/>
            <person name="Kalinowski J."/>
            <person name="Ruckert C."/>
        </authorList>
    </citation>
    <scope>NUCLEOTIDE SEQUENCE</scope>
    <source>
        <strain evidence="2">CGMCC 1.12827</strain>
    </source>
</reference>
<evidence type="ECO:0000256" key="1">
    <source>
        <dbReference type="SAM" id="MobiDB-lite"/>
    </source>
</evidence>
<feature type="compositionally biased region" description="Low complexity" evidence="1">
    <location>
        <begin position="49"/>
        <end position="60"/>
    </location>
</feature>
<protein>
    <recommendedName>
        <fullName evidence="4">Bacteriocin biosynthesis cyclodehydratase domain-containing protein</fullName>
    </recommendedName>
</protein>
<accession>A0A916WZF5</accession>
<dbReference type="AlphaFoldDB" id="A0A916WZF5"/>
<evidence type="ECO:0000313" key="3">
    <source>
        <dbReference type="Proteomes" id="UP000621454"/>
    </source>
</evidence>
<sequence length="269" mass="28093">MDNRGADPGSAAGLWHREAVPPTVPARTVPARTAASSTTPRSHALLSQAGAHHTGATRTTVPIRLHGRGAVTERLTAVLREHGHRVETSVRRPVSSPTRRPGAAALPSWSSGLVILTDFLVHDSMIRAGLMRRRIPHLVATVDGGVGIVGPLVLPGLSSCLGCADRHRAALDPAWPATAAALVGRSGCASPATVAITAALAFEQVQQIIEALDGHSEDSTGGTSADPPQLLDRALEFGTRPFHLRMRARPPHPLCGCLPSHVFAPDIGA</sequence>
<proteinExistence type="predicted"/>
<feature type="region of interest" description="Disordered" evidence="1">
    <location>
        <begin position="82"/>
        <end position="104"/>
    </location>
</feature>
<evidence type="ECO:0000313" key="2">
    <source>
        <dbReference type="EMBL" id="GGB45281.1"/>
    </source>
</evidence>
<reference evidence="2" key="2">
    <citation type="submission" date="2020-09" db="EMBL/GenBank/DDBJ databases">
        <authorList>
            <person name="Sun Q."/>
            <person name="Zhou Y."/>
        </authorList>
    </citation>
    <scope>NUCLEOTIDE SEQUENCE</scope>
    <source>
        <strain evidence="2">CGMCC 1.12827</strain>
    </source>
</reference>
<gene>
    <name evidence="2" type="ORF">GCM10011489_35900</name>
</gene>
<organism evidence="2 3">
    <name type="scientific">Gordonia jinhuaensis</name>
    <dbReference type="NCBI Taxonomy" id="1517702"/>
    <lineage>
        <taxon>Bacteria</taxon>
        <taxon>Bacillati</taxon>
        <taxon>Actinomycetota</taxon>
        <taxon>Actinomycetes</taxon>
        <taxon>Mycobacteriales</taxon>
        <taxon>Gordoniaceae</taxon>
        <taxon>Gordonia</taxon>
    </lineage>
</organism>
<keyword evidence="3" id="KW-1185">Reference proteome</keyword>
<dbReference type="EMBL" id="BMGC01000042">
    <property type="protein sequence ID" value="GGB45281.1"/>
    <property type="molecule type" value="Genomic_DNA"/>
</dbReference>
<feature type="compositionally biased region" description="Low complexity" evidence="1">
    <location>
        <begin position="91"/>
        <end position="101"/>
    </location>
</feature>